<feature type="domain" description="Sialate O-acetylesterase" evidence="3">
    <location>
        <begin position="108"/>
        <end position="358"/>
    </location>
</feature>
<evidence type="ECO:0000313" key="4">
    <source>
        <dbReference type="EMBL" id="RCR67485.1"/>
    </source>
</evidence>
<keyword evidence="1" id="KW-0378">Hydrolase</keyword>
<dbReference type="OrthoDB" id="9816001at2"/>
<comment type="caution">
    <text evidence="4">The sequence shown here is derived from an EMBL/GenBank/DDBJ whole genome shotgun (WGS) entry which is preliminary data.</text>
</comment>
<dbReference type="PANTHER" id="PTHR22901:SF0">
    <property type="entry name" value="SIALATE O-ACETYLESTERASE"/>
    <property type="match status" value="1"/>
</dbReference>
<dbReference type="EMBL" id="QOWE01000019">
    <property type="protein sequence ID" value="RCR67485.1"/>
    <property type="molecule type" value="Genomic_DNA"/>
</dbReference>
<dbReference type="Proteomes" id="UP000253383">
    <property type="component" value="Unassembled WGS sequence"/>
</dbReference>
<dbReference type="Gene3D" id="3.40.50.1110">
    <property type="entry name" value="SGNH hydrolase"/>
    <property type="match status" value="1"/>
</dbReference>
<dbReference type="InterPro" id="IPR039329">
    <property type="entry name" value="SIAE"/>
</dbReference>
<sequence>MSCLKIRSLLIGFWLSGVATAVFANVTLPPLFADHMVLQRETNVAVWGRSDKTVVTITPSWNEKPVSVAVNPDGSWTTALKTPAAGGPYKLTFDDGERRILNDILIGEVWVCSGQSNMDMPVRGLSAKDQVSNKREILASANQPQIRLIKIPHTASGKLESDTPARWQHSDTATVNRFSAVGYQFAQLLQQKFNVPVGMIHSAWSGTRIEPWMSPESLAAFDYPKPKSDTAKVTRTTGSALFNGMIGPLLGYAIKGVIWYQGESNLAQHAVYDTLMAAMVDGWKKAWQQDKLPFYYVQIAPFNYGRSSNASAYLREAQEKAMKLIPDAYMVGTVDIGSEKTIHPADKQTVSRRLANAALSRTYGLTGVFYENARFESMKSKGAKVVVRVANAPGGLIANQNPTGFEVAGDDQVFHPARALVRKNRITVQSDKVAAIRAVRYCFGGWVPGTIHNREGLPLLPFRTDSWPLNKENKAK</sequence>
<feature type="chain" id="PRO_5016727671" evidence="2">
    <location>
        <begin position="25"/>
        <end position="476"/>
    </location>
</feature>
<dbReference type="SUPFAM" id="SSF52266">
    <property type="entry name" value="SGNH hydrolase"/>
    <property type="match status" value="1"/>
</dbReference>
<dbReference type="PANTHER" id="PTHR22901">
    <property type="entry name" value="SIALATE O-ACETYLESTERASE"/>
    <property type="match status" value="1"/>
</dbReference>
<evidence type="ECO:0000256" key="1">
    <source>
        <dbReference type="ARBA" id="ARBA00022801"/>
    </source>
</evidence>
<keyword evidence="2" id="KW-0732">Signal</keyword>
<reference evidence="4 5" key="1">
    <citation type="submission" date="2018-07" db="EMBL/GenBank/DDBJ databases">
        <title>Genome analysis of Larkinella rosea.</title>
        <authorList>
            <person name="Zhou Z."/>
            <person name="Wang G."/>
        </authorList>
    </citation>
    <scope>NUCLEOTIDE SEQUENCE [LARGE SCALE GENOMIC DNA]</scope>
    <source>
        <strain evidence="5">zzj9</strain>
    </source>
</reference>
<dbReference type="GO" id="GO:0001681">
    <property type="term" value="F:sialate O-acetylesterase activity"/>
    <property type="evidence" value="ECO:0007669"/>
    <property type="project" value="InterPro"/>
</dbReference>
<keyword evidence="5" id="KW-1185">Reference proteome</keyword>
<dbReference type="InterPro" id="IPR036514">
    <property type="entry name" value="SGNH_hydro_sf"/>
</dbReference>
<feature type="signal peptide" evidence="2">
    <location>
        <begin position="1"/>
        <end position="24"/>
    </location>
</feature>
<dbReference type="InterPro" id="IPR005181">
    <property type="entry name" value="SASA"/>
</dbReference>
<organism evidence="4 5">
    <name type="scientific">Larkinella punicea</name>
    <dbReference type="NCBI Taxonomy" id="2315727"/>
    <lineage>
        <taxon>Bacteria</taxon>
        <taxon>Pseudomonadati</taxon>
        <taxon>Bacteroidota</taxon>
        <taxon>Cytophagia</taxon>
        <taxon>Cytophagales</taxon>
        <taxon>Spirosomataceae</taxon>
        <taxon>Larkinella</taxon>
    </lineage>
</organism>
<dbReference type="GO" id="GO:0005975">
    <property type="term" value="P:carbohydrate metabolic process"/>
    <property type="evidence" value="ECO:0007669"/>
    <property type="project" value="TreeGrafter"/>
</dbReference>
<gene>
    <name evidence="4" type="ORF">DUE52_22045</name>
</gene>
<dbReference type="RefSeq" id="WP_114408220.1">
    <property type="nucleotide sequence ID" value="NZ_QOWE01000019.1"/>
</dbReference>
<evidence type="ECO:0000256" key="2">
    <source>
        <dbReference type="SAM" id="SignalP"/>
    </source>
</evidence>
<evidence type="ECO:0000259" key="3">
    <source>
        <dbReference type="Pfam" id="PF03629"/>
    </source>
</evidence>
<protein>
    <submittedName>
        <fullName evidence="4">Sialate O-acetylesterase</fullName>
    </submittedName>
</protein>
<evidence type="ECO:0000313" key="5">
    <source>
        <dbReference type="Proteomes" id="UP000253383"/>
    </source>
</evidence>
<accession>A0A368JJL8</accession>
<dbReference type="Pfam" id="PF03629">
    <property type="entry name" value="SASA"/>
    <property type="match status" value="1"/>
</dbReference>
<dbReference type="AlphaFoldDB" id="A0A368JJL8"/>
<proteinExistence type="predicted"/>
<name>A0A368JJL8_9BACT</name>